<dbReference type="EMBL" id="JAEHFX010000001">
    <property type="protein sequence ID" value="MBK0401388.1"/>
    <property type="molecule type" value="Genomic_DNA"/>
</dbReference>
<keyword evidence="5 8" id="KW-1133">Transmembrane helix</keyword>
<evidence type="ECO:0000256" key="2">
    <source>
        <dbReference type="ARBA" id="ARBA00022448"/>
    </source>
</evidence>
<evidence type="ECO:0000256" key="6">
    <source>
        <dbReference type="ARBA" id="ARBA00023010"/>
    </source>
</evidence>
<organism evidence="9 10">
    <name type="scientific">Adhaeribacter terrigena</name>
    <dbReference type="NCBI Taxonomy" id="2793070"/>
    <lineage>
        <taxon>Bacteria</taxon>
        <taxon>Pseudomonadati</taxon>
        <taxon>Bacteroidota</taxon>
        <taxon>Cytophagia</taxon>
        <taxon>Cytophagales</taxon>
        <taxon>Hymenobacteraceae</taxon>
        <taxon>Adhaeribacter</taxon>
    </lineage>
</organism>
<evidence type="ECO:0000256" key="1">
    <source>
        <dbReference type="ARBA" id="ARBA00004370"/>
    </source>
</evidence>
<gene>
    <name evidence="9" type="primary">secE</name>
    <name evidence="9" type="ORF">I5M27_00240</name>
</gene>
<keyword evidence="3 8" id="KW-0812">Transmembrane</keyword>
<evidence type="ECO:0000256" key="5">
    <source>
        <dbReference type="ARBA" id="ARBA00022989"/>
    </source>
</evidence>
<keyword evidence="7 8" id="KW-0472">Membrane</keyword>
<keyword evidence="2" id="KW-0813">Transport</keyword>
<reference evidence="9 10" key="1">
    <citation type="submission" date="2020-12" db="EMBL/GenBank/DDBJ databases">
        <title>Bacterial novel species Adhaeribacter sp. BT258 isolated from soil.</title>
        <authorList>
            <person name="Jung H.-Y."/>
        </authorList>
    </citation>
    <scope>NUCLEOTIDE SEQUENCE [LARGE SCALE GENOMIC DNA]</scope>
    <source>
        <strain evidence="9 10">BT258</strain>
    </source>
</reference>
<evidence type="ECO:0000256" key="8">
    <source>
        <dbReference type="SAM" id="Phobius"/>
    </source>
</evidence>
<dbReference type="NCBIfam" id="TIGR00964">
    <property type="entry name" value="secE_bact"/>
    <property type="match status" value="1"/>
</dbReference>
<keyword evidence="6" id="KW-0811">Translocation</keyword>
<evidence type="ECO:0000256" key="3">
    <source>
        <dbReference type="ARBA" id="ARBA00022692"/>
    </source>
</evidence>
<proteinExistence type="predicted"/>
<dbReference type="Pfam" id="PF00584">
    <property type="entry name" value="SecE"/>
    <property type="match status" value="1"/>
</dbReference>
<evidence type="ECO:0000256" key="7">
    <source>
        <dbReference type="ARBA" id="ARBA00023136"/>
    </source>
</evidence>
<name>A0ABS1BYC0_9BACT</name>
<keyword evidence="10" id="KW-1185">Reference proteome</keyword>
<evidence type="ECO:0000256" key="4">
    <source>
        <dbReference type="ARBA" id="ARBA00022927"/>
    </source>
</evidence>
<dbReference type="Proteomes" id="UP000644147">
    <property type="component" value="Unassembled WGS sequence"/>
</dbReference>
<evidence type="ECO:0000313" key="10">
    <source>
        <dbReference type="Proteomes" id="UP000644147"/>
    </source>
</evidence>
<feature type="transmembrane region" description="Helical" evidence="8">
    <location>
        <begin position="18"/>
        <end position="38"/>
    </location>
</feature>
<comment type="subcellular location">
    <subcellularLocation>
        <location evidence="1">Membrane</location>
    </subcellularLocation>
</comment>
<sequence length="49" mass="5542">MRHNVAWPTYTELQKSSVLVLVGTLIFALVVGAMDYVYDAGLSLFYNQF</sequence>
<accession>A0ABS1BYC0</accession>
<dbReference type="InterPro" id="IPR001901">
    <property type="entry name" value="Translocase_SecE/Sec61-g"/>
</dbReference>
<comment type="caution">
    <text evidence="9">The sequence shown here is derived from an EMBL/GenBank/DDBJ whole genome shotgun (WGS) entry which is preliminary data.</text>
</comment>
<dbReference type="Gene3D" id="1.20.5.1030">
    <property type="entry name" value="Preprotein translocase secy subunit"/>
    <property type="match status" value="1"/>
</dbReference>
<dbReference type="InterPro" id="IPR005807">
    <property type="entry name" value="SecE_bac"/>
</dbReference>
<dbReference type="InterPro" id="IPR038379">
    <property type="entry name" value="SecE_sf"/>
</dbReference>
<protein>
    <submittedName>
        <fullName evidence="9">Preprotein translocase subunit SecE</fullName>
    </submittedName>
</protein>
<keyword evidence="4" id="KW-0653">Protein transport</keyword>
<evidence type="ECO:0000313" key="9">
    <source>
        <dbReference type="EMBL" id="MBK0401388.1"/>
    </source>
</evidence>